<reference evidence="1 2" key="2">
    <citation type="submission" date="2020-07" db="EMBL/GenBank/DDBJ databases">
        <title>Bacterial metabolism rescues the inhibition of intestinal drug absorption by food and drug additives.</title>
        <authorList>
            <person name="Zou L."/>
            <person name="Spanogiannopoulos P."/>
            <person name="Chien H.-C."/>
            <person name="Pieper L.M."/>
            <person name="Cai W."/>
            <person name="Khuri N."/>
            <person name="Pottel J."/>
            <person name="Vora B."/>
            <person name="Ni Z."/>
            <person name="Tsakalozou E."/>
            <person name="Zhang W."/>
            <person name="Shoichet B.K."/>
            <person name="Giacomini K.M."/>
            <person name="Turnbaugh P.J."/>
        </authorList>
    </citation>
    <scope>NUCLEOTIDE SEQUENCE [LARGE SCALE GENOMIC DNA]</scope>
    <source>
        <strain evidence="1 2">B33</strain>
    </source>
</reference>
<organism evidence="1 2">
    <name type="scientific">Phocaeicola vulgatus</name>
    <name type="common">Bacteroides vulgatus</name>
    <dbReference type="NCBI Taxonomy" id="821"/>
    <lineage>
        <taxon>Bacteria</taxon>
        <taxon>Pseudomonadati</taxon>
        <taxon>Bacteroidota</taxon>
        <taxon>Bacteroidia</taxon>
        <taxon>Bacteroidales</taxon>
        <taxon>Bacteroidaceae</taxon>
        <taxon>Phocaeicola</taxon>
    </lineage>
</organism>
<comment type="caution">
    <text evidence="1">The sequence shown here is derived from an EMBL/GenBank/DDBJ whole genome shotgun (WGS) entry which is preliminary data.</text>
</comment>
<dbReference type="AlphaFoldDB" id="A0A7Y6PFS6"/>
<sequence>RFPADSLVGSEMCIRDSIVDCVRDKLRNLGGILVRFESKNAITIANIAHESSHIAMNIFDYIGAKVDLANQETFSYLVGWVADCINQVRTGKFKD</sequence>
<dbReference type="Proteomes" id="UP000524321">
    <property type="component" value="Unassembled WGS sequence"/>
</dbReference>
<accession>A0A7Y6PFS6</accession>
<protein>
    <submittedName>
        <fullName evidence="1">Uncharacterized protein</fullName>
    </submittedName>
</protein>
<reference evidence="1 2" key="1">
    <citation type="submission" date="2020-04" db="EMBL/GenBank/DDBJ databases">
        <authorList>
            <person name="Pieper L."/>
        </authorList>
    </citation>
    <scope>NUCLEOTIDE SEQUENCE [LARGE SCALE GENOMIC DNA]</scope>
    <source>
        <strain evidence="1 2">B33</strain>
    </source>
</reference>
<proteinExistence type="predicted"/>
<dbReference type="EMBL" id="JABWDJ010000079">
    <property type="protein sequence ID" value="NVB75033.1"/>
    <property type="molecule type" value="Genomic_DNA"/>
</dbReference>
<name>A0A7Y6PFS6_PHOVU</name>
<feature type="non-terminal residue" evidence="1">
    <location>
        <position position="1"/>
    </location>
</feature>
<evidence type="ECO:0000313" key="2">
    <source>
        <dbReference type="Proteomes" id="UP000524321"/>
    </source>
</evidence>
<gene>
    <name evidence="1" type="ORF">HUV05_16160</name>
</gene>
<evidence type="ECO:0000313" key="1">
    <source>
        <dbReference type="EMBL" id="NVB75033.1"/>
    </source>
</evidence>